<sequence length="198" mass="21084">MPGTQDRRKRLVRAGVRAARSEMTASERSAAGTALTERLAALVSQRGARRIACYLPLPTEPDTRGFLRWAGAKGIEVLLPSARPDGLLDWIVDGDEGTVAGAFGIPEPVGEHLSPLAVGEVDLMLIPACAVDLRGVRLGWGRGYFDRSLASMARRPPVFAVVHESELVDELPFEPHDVPVDGAVTPARIVDFAGAGLG</sequence>
<dbReference type="NCBIfam" id="TIGR02727">
    <property type="entry name" value="MTHFS_bact"/>
    <property type="match status" value="1"/>
</dbReference>
<name>A0A939SAR6_9MICO</name>
<dbReference type="PANTHER" id="PTHR23407">
    <property type="entry name" value="ATPASE INHIBITOR/5-FORMYLTETRAHYDROFOLATE CYCLO-LIGASE"/>
    <property type="match status" value="1"/>
</dbReference>
<evidence type="ECO:0000256" key="4">
    <source>
        <dbReference type="PIRSR" id="PIRSR006806-1"/>
    </source>
</evidence>
<protein>
    <recommendedName>
        <fullName evidence="5">5-formyltetrahydrofolate cyclo-ligase</fullName>
        <ecNumber evidence="5">6.3.3.2</ecNumber>
    </recommendedName>
</protein>
<comment type="similarity">
    <text evidence="1 5">Belongs to the 5-formyltetrahydrofolate cyclo-ligase family.</text>
</comment>
<keyword evidence="2 4" id="KW-0547">Nucleotide-binding</keyword>
<organism evidence="6 7">
    <name type="scientific">Leucobacter weissii</name>
    <dbReference type="NCBI Taxonomy" id="1983706"/>
    <lineage>
        <taxon>Bacteria</taxon>
        <taxon>Bacillati</taxon>
        <taxon>Actinomycetota</taxon>
        <taxon>Actinomycetes</taxon>
        <taxon>Micrococcales</taxon>
        <taxon>Microbacteriaceae</taxon>
        <taxon>Leucobacter</taxon>
    </lineage>
</organism>
<comment type="caution">
    <text evidence="6">The sequence shown here is derived from an EMBL/GenBank/DDBJ whole genome shotgun (WGS) entry which is preliminary data.</text>
</comment>
<gene>
    <name evidence="6" type="ORF">J4H92_02135</name>
</gene>
<dbReference type="GO" id="GO:0035999">
    <property type="term" value="P:tetrahydrofolate interconversion"/>
    <property type="evidence" value="ECO:0007669"/>
    <property type="project" value="TreeGrafter"/>
</dbReference>
<feature type="binding site" evidence="4">
    <location>
        <begin position="9"/>
        <end position="13"/>
    </location>
    <ligand>
        <name>ATP</name>
        <dbReference type="ChEBI" id="CHEBI:30616"/>
    </ligand>
</feature>
<dbReference type="InterPro" id="IPR002698">
    <property type="entry name" value="FTHF_cligase"/>
</dbReference>
<keyword evidence="5" id="KW-0460">Magnesium</keyword>
<accession>A0A939SAR6</accession>
<comment type="cofactor">
    <cofactor evidence="5">
        <name>Mg(2+)</name>
        <dbReference type="ChEBI" id="CHEBI:18420"/>
    </cofactor>
</comment>
<dbReference type="RefSeq" id="WP_208095421.1">
    <property type="nucleotide sequence ID" value="NZ_JAGDYM010000003.1"/>
</dbReference>
<evidence type="ECO:0000256" key="3">
    <source>
        <dbReference type="ARBA" id="ARBA00022840"/>
    </source>
</evidence>
<dbReference type="GO" id="GO:0030272">
    <property type="term" value="F:5-formyltetrahydrofolate cyclo-ligase activity"/>
    <property type="evidence" value="ECO:0007669"/>
    <property type="project" value="UniProtKB-EC"/>
</dbReference>
<dbReference type="SUPFAM" id="SSF100950">
    <property type="entry name" value="NagB/RpiA/CoA transferase-like"/>
    <property type="match status" value="1"/>
</dbReference>
<evidence type="ECO:0000313" key="6">
    <source>
        <dbReference type="EMBL" id="MBO1900745.1"/>
    </source>
</evidence>
<dbReference type="PIRSF" id="PIRSF006806">
    <property type="entry name" value="FTHF_cligase"/>
    <property type="match status" value="1"/>
</dbReference>
<dbReference type="AlphaFoldDB" id="A0A939SAR6"/>
<dbReference type="PANTHER" id="PTHR23407:SF1">
    <property type="entry name" value="5-FORMYLTETRAHYDROFOLATE CYCLO-LIGASE"/>
    <property type="match status" value="1"/>
</dbReference>
<evidence type="ECO:0000313" key="7">
    <source>
        <dbReference type="Proteomes" id="UP000664382"/>
    </source>
</evidence>
<dbReference type="InterPro" id="IPR037171">
    <property type="entry name" value="NagB/RpiA_transferase-like"/>
</dbReference>
<comment type="catalytic activity">
    <reaction evidence="5">
        <text>(6S)-5-formyl-5,6,7,8-tetrahydrofolate + ATP = (6R)-5,10-methenyltetrahydrofolate + ADP + phosphate</text>
        <dbReference type="Rhea" id="RHEA:10488"/>
        <dbReference type="ChEBI" id="CHEBI:30616"/>
        <dbReference type="ChEBI" id="CHEBI:43474"/>
        <dbReference type="ChEBI" id="CHEBI:57455"/>
        <dbReference type="ChEBI" id="CHEBI:57457"/>
        <dbReference type="ChEBI" id="CHEBI:456216"/>
        <dbReference type="EC" id="6.3.3.2"/>
    </reaction>
</comment>
<dbReference type="Gene3D" id="3.40.50.10420">
    <property type="entry name" value="NagB/RpiA/CoA transferase-like"/>
    <property type="match status" value="1"/>
</dbReference>
<dbReference type="Proteomes" id="UP000664382">
    <property type="component" value="Unassembled WGS sequence"/>
</dbReference>
<dbReference type="EMBL" id="JAGDYM010000003">
    <property type="protein sequence ID" value="MBO1900745.1"/>
    <property type="molecule type" value="Genomic_DNA"/>
</dbReference>
<keyword evidence="3 4" id="KW-0067">ATP-binding</keyword>
<reference evidence="6" key="1">
    <citation type="submission" date="2021-03" db="EMBL/GenBank/DDBJ databases">
        <title>Leucobacter chromiisoli sp. nov., isolated from chromium-containing soil of chemical plant.</title>
        <authorList>
            <person name="Xu Z."/>
        </authorList>
    </citation>
    <scope>NUCLEOTIDE SEQUENCE</scope>
    <source>
        <strain evidence="6">S27</strain>
    </source>
</reference>
<feature type="binding site" evidence="4">
    <location>
        <position position="55"/>
    </location>
    <ligand>
        <name>substrate</name>
    </ligand>
</feature>
<dbReference type="GO" id="GO:0046872">
    <property type="term" value="F:metal ion binding"/>
    <property type="evidence" value="ECO:0007669"/>
    <property type="project" value="UniProtKB-KW"/>
</dbReference>
<proteinExistence type="inferred from homology"/>
<dbReference type="GO" id="GO:0009396">
    <property type="term" value="P:folic acid-containing compound biosynthetic process"/>
    <property type="evidence" value="ECO:0007669"/>
    <property type="project" value="TreeGrafter"/>
</dbReference>
<feature type="binding site" evidence="4">
    <location>
        <position position="60"/>
    </location>
    <ligand>
        <name>substrate</name>
    </ligand>
</feature>
<evidence type="ECO:0000256" key="2">
    <source>
        <dbReference type="ARBA" id="ARBA00022741"/>
    </source>
</evidence>
<keyword evidence="7" id="KW-1185">Reference proteome</keyword>
<evidence type="ECO:0000256" key="1">
    <source>
        <dbReference type="ARBA" id="ARBA00010638"/>
    </source>
</evidence>
<keyword evidence="6" id="KW-0436">Ligase</keyword>
<dbReference type="EC" id="6.3.3.2" evidence="5"/>
<keyword evidence="5" id="KW-0479">Metal-binding</keyword>
<dbReference type="GO" id="GO:0005524">
    <property type="term" value="F:ATP binding"/>
    <property type="evidence" value="ECO:0007669"/>
    <property type="project" value="UniProtKB-KW"/>
</dbReference>
<dbReference type="InterPro" id="IPR024185">
    <property type="entry name" value="FTHF_cligase-like_sf"/>
</dbReference>
<evidence type="ECO:0000256" key="5">
    <source>
        <dbReference type="RuleBase" id="RU361279"/>
    </source>
</evidence>
<dbReference type="Pfam" id="PF01812">
    <property type="entry name" value="5-FTHF_cyc-lig"/>
    <property type="match status" value="1"/>
</dbReference>